<protein>
    <submittedName>
        <fullName evidence="1">Uncharacterized protein</fullName>
    </submittedName>
</protein>
<evidence type="ECO:0000313" key="1">
    <source>
        <dbReference type="EMBL" id="GID62407.1"/>
    </source>
</evidence>
<accession>A0A919M1H4</accession>
<dbReference type="EMBL" id="BOMH01000002">
    <property type="protein sequence ID" value="GID62407.1"/>
    <property type="molecule type" value="Genomic_DNA"/>
</dbReference>
<evidence type="ECO:0000313" key="2">
    <source>
        <dbReference type="Proteomes" id="UP000619479"/>
    </source>
</evidence>
<dbReference type="AlphaFoldDB" id="A0A919M1H4"/>
<proteinExistence type="predicted"/>
<sequence length="87" mass="9558">MTTARFDYNRTARKNMLSALTEAVGAEAATVLTNLAFRSLDQRRAASAEELIKMADYLMELGNLVRGAARSQKVEAVTYRALFAAVD</sequence>
<keyword evidence="2" id="KW-1185">Reference proteome</keyword>
<gene>
    <name evidence="1" type="ORF">Acy02nite_02880</name>
</gene>
<reference evidence="1" key="1">
    <citation type="submission" date="2021-01" db="EMBL/GenBank/DDBJ databases">
        <title>Whole genome shotgun sequence of Actinoplanes cyaneus NBRC 14990.</title>
        <authorList>
            <person name="Komaki H."/>
            <person name="Tamura T."/>
        </authorList>
    </citation>
    <scope>NUCLEOTIDE SEQUENCE</scope>
    <source>
        <strain evidence="1">NBRC 14990</strain>
    </source>
</reference>
<dbReference type="Proteomes" id="UP000619479">
    <property type="component" value="Unassembled WGS sequence"/>
</dbReference>
<organism evidence="1 2">
    <name type="scientific">Actinoplanes cyaneus</name>
    <dbReference type="NCBI Taxonomy" id="52696"/>
    <lineage>
        <taxon>Bacteria</taxon>
        <taxon>Bacillati</taxon>
        <taxon>Actinomycetota</taxon>
        <taxon>Actinomycetes</taxon>
        <taxon>Micromonosporales</taxon>
        <taxon>Micromonosporaceae</taxon>
        <taxon>Actinoplanes</taxon>
    </lineage>
</organism>
<name>A0A919M1H4_9ACTN</name>
<comment type="caution">
    <text evidence="1">The sequence shown here is derived from an EMBL/GenBank/DDBJ whole genome shotgun (WGS) entry which is preliminary data.</text>
</comment>
<dbReference type="RefSeq" id="WP_203737782.1">
    <property type="nucleotide sequence ID" value="NZ_BAAAUC010000002.1"/>
</dbReference>